<dbReference type="Pfam" id="PF02780">
    <property type="entry name" value="Transketolase_C"/>
    <property type="match status" value="1"/>
</dbReference>
<dbReference type="Gene3D" id="3.40.50.970">
    <property type="match status" value="1"/>
</dbReference>
<dbReference type="AlphaFoldDB" id="A0A927ZTP3"/>
<comment type="cofactor">
    <cofactor evidence="1">
        <name>thiamine diphosphate</name>
        <dbReference type="ChEBI" id="CHEBI:58937"/>
    </cofactor>
</comment>
<dbReference type="Pfam" id="PF02779">
    <property type="entry name" value="Transket_pyr"/>
    <property type="match status" value="1"/>
</dbReference>
<comment type="similarity">
    <text evidence="2">Belongs to the transketolase family.</text>
</comment>
<dbReference type="CDD" id="cd07033">
    <property type="entry name" value="TPP_PYR_DXS_TK_like"/>
    <property type="match status" value="1"/>
</dbReference>
<dbReference type="EMBL" id="SVCM01000093">
    <property type="protein sequence ID" value="MBE6060178.1"/>
    <property type="molecule type" value="Genomic_DNA"/>
</dbReference>
<comment type="caution">
    <text evidence="5">The sequence shown here is derived from an EMBL/GenBank/DDBJ whole genome shotgun (WGS) entry which is preliminary data.</text>
</comment>
<gene>
    <name evidence="5" type="ORF">E7215_08410</name>
</gene>
<dbReference type="Gene3D" id="3.40.50.920">
    <property type="match status" value="1"/>
</dbReference>
<sequence length="313" mass="33334">MMKSVATREAYGKALARIGKENENIVVLDADLSKSTKTADFKAVCPERFINMGIAEGNMMTVAAGMAACGKIPFASTFAIFATGRAFEQIRNSICYPKLNVKVCATHAGLTVGEDGASHQSVEDISLMRSIPNMVVISPSDGIEAEAVIEAITKYEGPCYVRLGRSAVPIINDNEDYKFEIGKGITLRDGKDATIVATGIMVEAALEAYNILAEEGIRVRVINIHTIKPIDEELITKAARETNLIVTAEEHSIIGGLGSAVAEVVTTHCPATVLRVGIKDTFGESGKPAELLKAYGLTAVDIVKAVKTGISMK</sequence>
<evidence type="ECO:0000256" key="2">
    <source>
        <dbReference type="ARBA" id="ARBA00007131"/>
    </source>
</evidence>
<dbReference type="PANTHER" id="PTHR43825:SF1">
    <property type="entry name" value="TRANSKETOLASE-LIKE PYRIMIDINE-BINDING DOMAIN-CONTAINING PROTEIN"/>
    <property type="match status" value="1"/>
</dbReference>
<proteinExistence type="inferred from homology"/>
<feature type="domain" description="Transketolase-like pyrimidine-binding" evidence="4">
    <location>
        <begin position="5"/>
        <end position="170"/>
    </location>
</feature>
<dbReference type="SMART" id="SM00861">
    <property type="entry name" value="Transket_pyr"/>
    <property type="match status" value="1"/>
</dbReference>
<dbReference type="PANTHER" id="PTHR43825">
    <property type="entry name" value="PYRUVATE DEHYDROGENASE E1 COMPONENT"/>
    <property type="match status" value="1"/>
</dbReference>
<evidence type="ECO:0000256" key="1">
    <source>
        <dbReference type="ARBA" id="ARBA00001964"/>
    </source>
</evidence>
<dbReference type="InterPro" id="IPR005475">
    <property type="entry name" value="Transketolase-like_Pyr-bd"/>
</dbReference>
<evidence type="ECO:0000313" key="6">
    <source>
        <dbReference type="Proteomes" id="UP000768462"/>
    </source>
</evidence>
<evidence type="ECO:0000256" key="3">
    <source>
        <dbReference type="ARBA" id="ARBA00023052"/>
    </source>
</evidence>
<dbReference type="InterPro" id="IPR051157">
    <property type="entry name" value="PDH/Transketolase"/>
</dbReference>
<accession>A0A927ZTP3</accession>
<dbReference type="InterPro" id="IPR029061">
    <property type="entry name" value="THDP-binding"/>
</dbReference>
<name>A0A927ZTP3_9CLOT</name>
<keyword evidence="3" id="KW-0786">Thiamine pyrophosphate</keyword>
<organism evidence="5 6">
    <name type="scientific">Clostridium sulfidigenes</name>
    <dbReference type="NCBI Taxonomy" id="318464"/>
    <lineage>
        <taxon>Bacteria</taxon>
        <taxon>Bacillati</taxon>
        <taxon>Bacillota</taxon>
        <taxon>Clostridia</taxon>
        <taxon>Eubacteriales</taxon>
        <taxon>Clostridiaceae</taxon>
        <taxon>Clostridium</taxon>
    </lineage>
</organism>
<dbReference type="Proteomes" id="UP000768462">
    <property type="component" value="Unassembled WGS sequence"/>
</dbReference>
<dbReference type="InterPro" id="IPR033248">
    <property type="entry name" value="Transketolase_C"/>
</dbReference>
<dbReference type="SUPFAM" id="SSF52922">
    <property type="entry name" value="TK C-terminal domain-like"/>
    <property type="match status" value="1"/>
</dbReference>
<evidence type="ECO:0000259" key="4">
    <source>
        <dbReference type="SMART" id="SM00861"/>
    </source>
</evidence>
<protein>
    <submittedName>
        <fullName evidence="5">Transketolase family protein</fullName>
    </submittedName>
</protein>
<evidence type="ECO:0000313" key="5">
    <source>
        <dbReference type="EMBL" id="MBE6060178.1"/>
    </source>
</evidence>
<dbReference type="FunFam" id="3.40.50.970:FF:000129">
    <property type="entry name" value="Transketolase"/>
    <property type="match status" value="1"/>
</dbReference>
<reference evidence="5" key="1">
    <citation type="submission" date="2019-04" db="EMBL/GenBank/DDBJ databases">
        <title>Evolution of Biomass-Degrading Anaerobic Consortia Revealed by Metagenomics.</title>
        <authorList>
            <person name="Peng X."/>
        </authorList>
    </citation>
    <scope>NUCLEOTIDE SEQUENCE</scope>
    <source>
        <strain evidence="5">SIG254</strain>
    </source>
</reference>
<dbReference type="SUPFAM" id="SSF52518">
    <property type="entry name" value="Thiamin diphosphate-binding fold (THDP-binding)"/>
    <property type="match status" value="1"/>
</dbReference>
<dbReference type="InterPro" id="IPR009014">
    <property type="entry name" value="Transketo_C/PFOR_II"/>
</dbReference>